<evidence type="ECO:0000313" key="2">
    <source>
        <dbReference type="Proteomes" id="UP000254848"/>
    </source>
</evidence>
<protein>
    <submittedName>
        <fullName evidence="1">Uncharacterized protein</fullName>
    </submittedName>
</protein>
<accession>A0A370QRX5</accession>
<gene>
    <name evidence="1" type="ORF">C8D90_104159</name>
</gene>
<reference evidence="1 2" key="1">
    <citation type="submission" date="2018-07" db="EMBL/GenBank/DDBJ databases">
        <title>Genomic Encyclopedia of Type Strains, Phase IV (KMG-IV): sequencing the most valuable type-strain genomes for metagenomic binning, comparative biology and taxonomic classification.</title>
        <authorList>
            <person name="Goeker M."/>
        </authorList>
    </citation>
    <scope>NUCLEOTIDE SEQUENCE [LARGE SCALE GENOMIC DNA]</scope>
    <source>
        <strain evidence="1 2">DSM 103736</strain>
    </source>
</reference>
<organism evidence="1 2">
    <name type="scientific">Enterobacillus tribolii</name>
    <dbReference type="NCBI Taxonomy" id="1487935"/>
    <lineage>
        <taxon>Bacteria</taxon>
        <taxon>Pseudomonadati</taxon>
        <taxon>Pseudomonadota</taxon>
        <taxon>Gammaproteobacteria</taxon>
        <taxon>Enterobacterales</taxon>
        <taxon>Hafniaceae</taxon>
        <taxon>Enterobacillus</taxon>
    </lineage>
</organism>
<sequence>MPVRKKLIMYMLNTEVDYNNNVVLQPDRALTPYAYGLLLSKLYDNNLPALNYDLESLAFESKIVLFDPIYSKYDEHVRYLKFKSTRLGYVLHRLNKRNMQREYVRLCSKA</sequence>
<dbReference type="AlphaFoldDB" id="A0A370QRX5"/>
<proteinExistence type="predicted"/>
<name>A0A370QRX5_9GAMM</name>
<dbReference type="EMBL" id="QRAP01000004">
    <property type="protein sequence ID" value="RDK92007.1"/>
    <property type="molecule type" value="Genomic_DNA"/>
</dbReference>
<evidence type="ECO:0000313" key="1">
    <source>
        <dbReference type="EMBL" id="RDK92007.1"/>
    </source>
</evidence>
<dbReference type="Proteomes" id="UP000254848">
    <property type="component" value="Unassembled WGS sequence"/>
</dbReference>
<keyword evidence="2" id="KW-1185">Reference proteome</keyword>
<comment type="caution">
    <text evidence="1">The sequence shown here is derived from an EMBL/GenBank/DDBJ whole genome shotgun (WGS) entry which is preliminary data.</text>
</comment>